<evidence type="ECO:0000256" key="3">
    <source>
        <dbReference type="PROSITE-ProRule" id="PRU00023"/>
    </source>
</evidence>
<dbReference type="Gene3D" id="1.25.40.20">
    <property type="entry name" value="Ankyrin repeat-containing domain"/>
    <property type="match status" value="1"/>
</dbReference>
<keyword evidence="2 3" id="KW-0040">ANK repeat</keyword>
<sequence>MSATLGEDAIDEVLYLARANEAKELEEYLTSLSSQMQKPKDELIAAAIDPYSKNSALHYAAANGHTDVVKLLLPPKSDKATSTSSFINAINEAGNTALHWAALNGHLECVKLLVESGADVTIINKAGHDAVFEAEINGKEAVVDWLLGAVEALEKGIAGAEGVDSDDAANESFTIKAGEPVAADVDGVRNDMERLQTSNSESQGG</sequence>
<evidence type="ECO:0000313" key="5">
    <source>
        <dbReference type="Proteomes" id="UP000799440"/>
    </source>
</evidence>
<evidence type="ECO:0000313" key="4">
    <source>
        <dbReference type="EMBL" id="KAF2742184.1"/>
    </source>
</evidence>
<keyword evidence="5" id="KW-1185">Reference proteome</keyword>
<dbReference type="SUPFAM" id="SSF48403">
    <property type="entry name" value="Ankyrin repeat"/>
    <property type="match status" value="1"/>
</dbReference>
<gene>
    <name evidence="4" type="ORF">M011DRAFT_472419</name>
</gene>
<proteinExistence type="predicted"/>
<dbReference type="InterPro" id="IPR002110">
    <property type="entry name" value="Ankyrin_rpt"/>
</dbReference>
<protein>
    <submittedName>
        <fullName evidence="4">Ankyrin</fullName>
    </submittedName>
</protein>
<feature type="repeat" description="ANK" evidence="3">
    <location>
        <begin position="93"/>
        <end position="125"/>
    </location>
</feature>
<dbReference type="Proteomes" id="UP000799440">
    <property type="component" value="Unassembled WGS sequence"/>
</dbReference>
<dbReference type="AlphaFoldDB" id="A0A6A6UXH4"/>
<evidence type="ECO:0000256" key="2">
    <source>
        <dbReference type="ARBA" id="ARBA00023043"/>
    </source>
</evidence>
<dbReference type="PRINTS" id="PR01415">
    <property type="entry name" value="ANKYRIN"/>
</dbReference>
<dbReference type="EMBL" id="MU006613">
    <property type="protein sequence ID" value="KAF2742184.1"/>
    <property type="molecule type" value="Genomic_DNA"/>
</dbReference>
<dbReference type="Pfam" id="PF12796">
    <property type="entry name" value="Ank_2"/>
    <property type="match status" value="1"/>
</dbReference>
<accession>A0A6A6UXH4</accession>
<feature type="repeat" description="ANK" evidence="3">
    <location>
        <begin position="52"/>
        <end position="84"/>
    </location>
</feature>
<reference evidence="4" key="1">
    <citation type="journal article" date="2020" name="Stud. Mycol.">
        <title>101 Dothideomycetes genomes: a test case for predicting lifestyles and emergence of pathogens.</title>
        <authorList>
            <person name="Haridas S."/>
            <person name="Albert R."/>
            <person name="Binder M."/>
            <person name="Bloem J."/>
            <person name="Labutti K."/>
            <person name="Salamov A."/>
            <person name="Andreopoulos B."/>
            <person name="Baker S."/>
            <person name="Barry K."/>
            <person name="Bills G."/>
            <person name="Bluhm B."/>
            <person name="Cannon C."/>
            <person name="Castanera R."/>
            <person name="Culley D."/>
            <person name="Daum C."/>
            <person name="Ezra D."/>
            <person name="Gonzalez J."/>
            <person name="Henrissat B."/>
            <person name="Kuo A."/>
            <person name="Liang C."/>
            <person name="Lipzen A."/>
            <person name="Lutzoni F."/>
            <person name="Magnuson J."/>
            <person name="Mondo S."/>
            <person name="Nolan M."/>
            <person name="Ohm R."/>
            <person name="Pangilinan J."/>
            <person name="Park H.-J."/>
            <person name="Ramirez L."/>
            <person name="Alfaro M."/>
            <person name="Sun H."/>
            <person name="Tritt A."/>
            <person name="Yoshinaga Y."/>
            <person name="Zwiers L.-H."/>
            <person name="Turgeon B."/>
            <person name="Goodwin S."/>
            <person name="Spatafora J."/>
            <person name="Crous P."/>
            <person name="Grigoriev I."/>
        </authorList>
    </citation>
    <scope>NUCLEOTIDE SEQUENCE</scope>
    <source>
        <strain evidence="4">CBS 119925</strain>
    </source>
</reference>
<dbReference type="SMART" id="SM00248">
    <property type="entry name" value="ANK"/>
    <property type="match status" value="2"/>
</dbReference>
<dbReference type="InterPro" id="IPR036770">
    <property type="entry name" value="Ankyrin_rpt-contain_sf"/>
</dbReference>
<dbReference type="PROSITE" id="PS50297">
    <property type="entry name" value="ANK_REP_REGION"/>
    <property type="match status" value="2"/>
</dbReference>
<evidence type="ECO:0000256" key="1">
    <source>
        <dbReference type="ARBA" id="ARBA00022737"/>
    </source>
</evidence>
<dbReference type="PANTHER" id="PTHR24198:SF193">
    <property type="match status" value="1"/>
</dbReference>
<dbReference type="OrthoDB" id="10057496at2759"/>
<name>A0A6A6UXH4_9PLEO</name>
<keyword evidence="1" id="KW-0677">Repeat</keyword>
<dbReference type="PANTHER" id="PTHR24198">
    <property type="entry name" value="ANKYRIN REPEAT AND PROTEIN KINASE DOMAIN-CONTAINING PROTEIN"/>
    <property type="match status" value="1"/>
</dbReference>
<dbReference type="PROSITE" id="PS50088">
    <property type="entry name" value="ANK_REPEAT"/>
    <property type="match status" value="2"/>
</dbReference>
<organism evidence="4 5">
    <name type="scientific">Sporormia fimetaria CBS 119925</name>
    <dbReference type="NCBI Taxonomy" id="1340428"/>
    <lineage>
        <taxon>Eukaryota</taxon>
        <taxon>Fungi</taxon>
        <taxon>Dikarya</taxon>
        <taxon>Ascomycota</taxon>
        <taxon>Pezizomycotina</taxon>
        <taxon>Dothideomycetes</taxon>
        <taxon>Pleosporomycetidae</taxon>
        <taxon>Pleosporales</taxon>
        <taxon>Sporormiaceae</taxon>
        <taxon>Sporormia</taxon>
    </lineage>
</organism>